<reference evidence="1 2" key="1">
    <citation type="journal article" date="2019" name="Int. J. Syst. Evol. Microbiol.">
        <title>The Global Catalogue of Microorganisms (GCM) 10K type strain sequencing project: providing services to taxonomists for standard genome sequencing and annotation.</title>
        <authorList>
            <consortium name="The Broad Institute Genomics Platform"/>
            <consortium name="The Broad Institute Genome Sequencing Center for Infectious Disease"/>
            <person name="Wu L."/>
            <person name="Ma J."/>
        </authorList>
    </citation>
    <scope>NUCLEOTIDE SEQUENCE [LARGE SCALE GENOMIC DNA]</scope>
    <source>
        <strain evidence="1 2">GX26</strain>
    </source>
</reference>
<comment type="caution">
    <text evidence="1">The sequence shown here is derived from an EMBL/GenBank/DDBJ whole genome shotgun (WGS) entry which is preliminary data.</text>
</comment>
<evidence type="ECO:0008006" key="3">
    <source>
        <dbReference type="Google" id="ProtNLM"/>
    </source>
</evidence>
<organism evidence="1 2">
    <name type="scientific">Halorubellus litoreus</name>
    <dbReference type="NCBI Taxonomy" id="755308"/>
    <lineage>
        <taxon>Archaea</taxon>
        <taxon>Methanobacteriati</taxon>
        <taxon>Methanobacteriota</taxon>
        <taxon>Stenosarchaea group</taxon>
        <taxon>Halobacteria</taxon>
        <taxon>Halobacteriales</taxon>
        <taxon>Halorubellaceae</taxon>
        <taxon>Halorubellus</taxon>
    </lineage>
</organism>
<dbReference type="Pfam" id="PF24434">
    <property type="entry name" value="DUF7557"/>
    <property type="match status" value="1"/>
</dbReference>
<name>A0ABD5VP03_9EURY</name>
<protein>
    <recommendedName>
        <fullName evidence="3">Ribbon-helix-helix protein, copG family</fullName>
    </recommendedName>
</protein>
<dbReference type="RefSeq" id="WP_227133084.1">
    <property type="nucleotide sequence ID" value="NZ_JAZAQL010000003.1"/>
</dbReference>
<keyword evidence="2" id="KW-1185">Reference proteome</keyword>
<sequence>MPRTIELDDELAERLDRHLEEDETIPELIAELVSMYETDGTFLQEGYSE</sequence>
<accession>A0ABD5VP03</accession>
<proteinExistence type="predicted"/>
<evidence type="ECO:0000313" key="1">
    <source>
        <dbReference type="EMBL" id="MFC6954586.1"/>
    </source>
</evidence>
<dbReference type="EMBL" id="JBHSXN010000003">
    <property type="protein sequence ID" value="MFC6954586.1"/>
    <property type="molecule type" value="Genomic_DNA"/>
</dbReference>
<dbReference type="InterPro" id="IPR055979">
    <property type="entry name" value="DUF7557"/>
</dbReference>
<gene>
    <name evidence="1" type="ORF">ACFQGB_17105</name>
</gene>
<dbReference type="AlphaFoldDB" id="A0ABD5VP03"/>
<dbReference type="Proteomes" id="UP001596395">
    <property type="component" value="Unassembled WGS sequence"/>
</dbReference>
<evidence type="ECO:0000313" key="2">
    <source>
        <dbReference type="Proteomes" id="UP001596395"/>
    </source>
</evidence>